<evidence type="ECO:0000313" key="1">
    <source>
        <dbReference type="EMBL" id="QHU29748.1"/>
    </source>
</evidence>
<dbReference type="EMBL" id="MN740495">
    <property type="protein sequence ID" value="QHU29748.1"/>
    <property type="molecule type" value="Genomic_DNA"/>
</dbReference>
<reference evidence="1" key="1">
    <citation type="journal article" date="2020" name="Nature">
        <title>Giant virus diversity and host interactions through global metagenomics.</title>
        <authorList>
            <person name="Schulz F."/>
            <person name="Roux S."/>
            <person name="Paez-Espino D."/>
            <person name="Jungbluth S."/>
            <person name="Walsh D.A."/>
            <person name="Denef V.J."/>
            <person name="McMahon K.D."/>
            <person name="Konstantinidis K.T."/>
            <person name="Eloe-Fadrosh E.A."/>
            <person name="Kyrpides N.C."/>
            <person name="Woyke T."/>
        </authorList>
    </citation>
    <scope>NUCLEOTIDE SEQUENCE</scope>
    <source>
        <strain evidence="1">GVMAG-M-3300027804-48</strain>
    </source>
</reference>
<dbReference type="AlphaFoldDB" id="A0A6C0LIQ2"/>
<sequence>MKLLKEDLYINCDDLIKEANVLYEIAKNKDLLELDKYYINDMNRYINKYNVFKERYIKMYIKDLKEYCGE</sequence>
<proteinExistence type="predicted"/>
<accession>A0A6C0LIQ2</accession>
<name>A0A6C0LIQ2_9ZZZZ</name>
<organism evidence="1">
    <name type="scientific">viral metagenome</name>
    <dbReference type="NCBI Taxonomy" id="1070528"/>
    <lineage>
        <taxon>unclassified sequences</taxon>
        <taxon>metagenomes</taxon>
        <taxon>organismal metagenomes</taxon>
    </lineage>
</organism>
<protein>
    <submittedName>
        <fullName evidence="1">Uncharacterized protein</fullName>
    </submittedName>
</protein>